<dbReference type="Proteomes" id="UP000215199">
    <property type="component" value="Unassembled WGS sequence"/>
</dbReference>
<proteinExistence type="predicted"/>
<evidence type="ECO:0000313" key="2">
    <source>
        <dbReference type="EMBL" id="OXM63664.1"/>
    </source>
</evidence>
<sequence length="156" mass="17274">MDGMTKRIGLGGAPELYQAMAGLQAEVNKAGANAGLDPKLLELVKTRASQINGCAYCLDMHSRDALELGESPRRLFVLDGWRETDLFTEQEQAALALTEAMTKLSATQTVPDDVYEQAAKVFTEDQYRAVAWEIIAINSWNRMTITSHTPLPKRDE</sequence>
<dbReference type="InterPro" id="IPR029032">
    <property type="entry name" value="AhpD-like"/>
</dbReference>
<dbReference type="PANTHER" id="PTHR34846:SF10">
    <property type="entry name" value="CYTOPLASMIC PROTEIN"/>
    <property type="match status" value="1"/>
</dbReference>
<keyword evidence="2" id="KW-0560">Oxidoreductase</keyword>
<dbReference type="InterPro" id="IPR003779">
    <property type="entry name" value="CMD-like"/>
</dbReference>
<dbReference type="Gene3D" id="1.20.1290.10">
    <property type="entry name" value="AhpD-like"/>
    <property type="match status" value="1"/>
</dbReference>
<organism evidence="2 3">
    <name type="scientific">Amycolatopsis vastitatis</name>
    <dbReference type="NCBI Taxonomy" id="1905142"/>
    <lineage>
        <taxon>Bacteria</taxon>
        <taxon>Bacillati</taxon>
        <taxon>Actinomycetota</taxon>
        <taxon>Actinomycetes</taxon>
        <taxon>Pseudonocardiales</taxon>
        <taxon>Pseudonocardiaceae</taxon>
        <taxon>Amycolatopsis</taxon>
    </lineage>
</organism>
<dbReference type="PANTHER" id="PTHR34846">
    <property type="entry name" value="4-CARBOXYMUCONOLACTONE DECARBOXYLASE FAMILY PROTEIN (AFU_ORTHOLOGUE AFUA_6G11590)"/>
    <property type="match status" value="1"/>
</dbReference>
<evidence type="ECO:0000313" key="3">
    <source>
        <dbReference type="Proteomes" id="UP000215199"/>
    </source>
</evidence>
<feature type="domain" description="Carboxymuconolactone decarboxylase-like" evidence="1">
    <location>
        <begin position="14"/>
        <end position="99"/>
    </location>
</feature>
<reference evidence="3" key="1">
    <citation type="submission" date="2017-07" db="EMBL/GenBank/DDBJ databases">
        <title>Comparative genome mining reveals phylogenetic distribution patterns of secondary metabolites in Amycolatopsis.</title>
        <authorList>
            <person name="Adamek M."/>
            <person name="Alanjary M."/>
            <person name="Sales-Ortells H."/>
            <person name="Goodfellow M."/>
            <person name="Bull A.T."/>
            <person name="Kalinowski J."/>
            <person name="Ziemert N."/>
        </authorList>
    </citation>
    <scope>NUCLEOTIDE SEQUENCE [LARGE SCALE GENOMIC DNA]</scope>
    <source>
        <strain evidence="3">H5</strain>
    </source>
</reference>
<dbReference type="OrthoDB" id="5185109at2"/>
<dbReference type="EMBL" id="NMUL01000031">
    <property type="protein sequence ID" value="OXM63664.1"/>
    <property type="molecule type" value="Genomic_DNA"/>
</dbReference>
<dbReference type="AlphaFoldDB" id="A0A229SYD7"/>
<keyword evidence="3" id="KW-1185">Reference proteome</keyword>
<dbReference type="GO" id="GO:0051920">
    <property type="term" value="F:peroxiredoxin activity"/>
    <property type="evidence" value="ECO:0007669"/>
    <property type="project" value="InterPro"/>
</dbReference>
<gene>
    <name evidence="2" type="ORF">CF165_28350</name>
</gene>
<protein>
    <submittedName>
        <fullName evidence="2">Alkylhydroperoxidase</fullName>
    </submittedName>
</protein>
<dbReference type="SUPFAM" id="SSF69118">
    <property type="entry name" value="AhpD-like"/>
    <property type="match status" value="1"/>
</dbReference>
<comment type="caution">
    <text evidence="2">The sequence shown here is derived from an EMBL/GenBank/DDBJ whole genome shotgun (WGS) entry which is preliminary data.</text>
</comment>
<dbReference type="Pfam" id="PF02627">
    <property type="entry name" value="CMD"/>
    <property type="match status" value="1"/>
</dbReference>
<keyword evidence="2" id="KW-0575">Peroxidase</keyword>
<name>A0A229SYD7_9PSEU</name>
<dbReference type="NCBIfam" id="TIGR00778">
    <property type="entry name" value="ahpD_dom"/>
    <property type="match status" value="1"/>
</dbReference>
<evidence type="ECO:0000259" key="1">
    <source>
        <dbReference type="Pfam" id="PF02627"/>
    </source>
</evidence>
<dbReference type="InterPro" id="IPR004675">
    <property type="entry name" value="AhpD_core"/>
</dbReference>
<accession>A0A229SYD7</accession>